<feature type="non-terminal residue" evidence="2">
    <location>
        <position position="175"/>
    </location>
</feature>
<organism evidence="2">
    <name type="scientific">Lepeophtheirus salmonis</name>
    <name type="common">Salmon louse</name>
    <name type="synonym">Caligus salmonis</name>
    <dbReference type="NCBI Taxonomy" id="72036"/>
    <lineage>
        <taxon>Eukaryota</taxon>
        <taxon>Metazoa</taxon>
        <taxon>Ecdysozoa</taxon>
        <taxon>Arthropoda</taxon>
        <taxon>Crustacea</taxon>
        <taxon>Multicrustacea</taxon>
        <taxon>Hexanauplia</taxon>
        <taxon>Copepoda</taxon>
        <taxon>Siphonostomatoida</taxon>
        <taxon>Caligidae</taxon>
        <taxon>Lepeophtheirus</taxon>
    </lineage>
</organism>
<protein>
    <submittedName>
        <fullName evidence="2">Uncharacterized protein</fullName>
    </submittedName>
</protein>
<dbReference type="EMBL" id="HACA01029608">
    <property type="protein sequence ID" value="CDW46969.1"/>
    <property type="molecule type" value="Transcribed_RNA"/>
</dbReference>
<name>A0A0K2V917_LEPSM</name>
<sequence length="175" mass="21159">SISQTVSAFDHETSPTKRFPTLPFPYSNDRRYLQDLDLMETNAGDDMGFERTRRIPYFFPALHSKSFWKRVLPSLQDSIYKDEKRKKKRKRDEVEFEYLNQQRHRLPGDIVENQDVADVMNLLENNDKKRGIMYYYPNYRYAFFKDDKNGNHDKDDEDQKKRNRRESGGLFDRIR</sequence>
<accession>A0A0K2V917</accession>
<feature type="compositionally biased region" description="Basic and acidic residues" evidence="1">
    <location>
        <begin position="147"/>
        <end position="160"/>
    </location>
</feature>
<reference evidence="2" key="1">
    <citation type="submission" date="2014-05" db="EMBL/GenBank/DDBJ databases">
        <authorList>
            <person name="Chronopoulou M."/>
        </authorList>
    </citation>
    <scope>NUCLEOTIDE SEQUENCE</scope>
    <source>
        <tissue evidence="2">Whole organism</tissue>
    </source>
</reference>
<evidence type="ECO:0000313" key="2">
    <source>
        <dbReference type="EMBL" id="CDW46969.1"/>
    </source>
</evidence>
<evidence type="ECO:0000256" key="1">
    <source>
        <dbReference type="SAM" id="MobiDB-lite"/>
    </source>
</evidence>
<proteinExistence type="predicted"/>
<feature type="non-terminal residue" evidence="2">
    <location>
        <position position="1"/>
    </location>
</feature>
<dbReference type="AlphaFoldDB" id="A0A0K2V917"/>
<feature type="region of interest" description="Disordered" evidence="1">
    <location>
        <begin position="147"/>
        <end position="175"/>
    </location>
</feature>